<protein>
    <submittedName>
        <fullName evidence="1">Uncharacterized protein</fullName>
    </submittedName>
</protein>
<sequence length="133" mass="14905">MGGGGGKHFRDNFATKHPVVLRSAHDLAPRASSQPLVRIGTSADTSSNAGVYCPICYELDSYTAENRFDSMERVKEHMIEIHDVTNLVEGLHFLPYSGFIAMFYGIANNRASWEKKWDEYYAARSRNNEEAAA</sequence>
<name>A0A8H2XZW8_9AGAM</name>
<evidence type="ECO:0000313" key="1">
    <source>
        <dbReference type="EMBL" id="CAE6436008.1"/>
    </source>
</evidence>
<gene>
    <name evidence="1" type="ORF">RDB_LOCUS69756</name>
</gene>
<organism evidence="1 2">
    <name type="scientific">Rhizoctonia solani</name>
    <dbReference type="NCBI Taxonomy" id="456999"/>
    <lineage>
        <taxon>Eukaryota</taxon>
        <taxon>Fungi</taxon>
        <taxon>Dikarya</taxon>
        <taxon>Basidiomycota</taxon>
        <taxon>Agaricomycotina</taxon>
        <taxon>Agaricomycetes</taxon>
        <taxon>Cantharellales</taxon>
        <taxon>Ceratobasidiaceae</taxon>
        <taxon>Rhizoctonia</taxon>
    </lineage>
</organism>
<accession>A0A8H2XZW8</accession>
<dbReference type="EMBL" id="CAJMWT010002205">
    <property type="protein sequence ID" value="CAE6436008.1"/>
    <property type="molecule type" value="Genomic_DNA"/>
</dbReference>
<dbReference type="AlphaFoldDB" id="A0A8H2XZW8"/>
<reference evidence="1" key="1">
    <citation type="submission" date="2021-01" db="EMBL/GenBank/DDBJ databases">
        <authorList>
            <person name="Kaushik A."/>
        </authorList>
    </citation>
    <scope>NUCLEOTIDE SEQUENCE</scope>
    <source>
        <strain evidence="1">AG2-2IIIB</strain>
    </source>
</reference>
<evidence type="ECO:0000313" key="2">
    <source>
        <dbReference type="Proteomes" id="UP000663843"/>
    </source>
</evidence>
<dbReference type="Proteomes" id="UP000663843">
    <property type="component" value="Unassembled WGS sequence"/>
</dbReference>
<comment type="caution">
    <text evidence="1">The sequence shown here is derived from an EMBL/GenBank/DDBJ whole genome shotgun (WGS) entry which is preliminary data.</text>
</comment>
<proteinExistence type="predicted"/>